<protein>
    <submittedName>
        <fullName evidence="2">Uncharacterized protein</fullName>
    </submittedName>
</protein>
<evidence type="ECO:0000256" key="1">
    <source>
        <dbReference type="SAM" id="MobiDB-lite"/>
    </source>
</evidence>
<sequence>MSDDDSKNLPHVYENLPTVSGNLTMNRGIGTDTSSSDISMGSIGKEDSTESKDPLISCVSKRKSDETSSSDSPASDSREVENSNEDLPMESPTDSIGRNNFNEDDANIKLPANKRVCHDKSTSDISTTDSIESKNAGETPTYANIPKGTCDTSDVSTVDSIESKNAVENPIYANIPISSSDASGSNYVAIDKIKRKSTDKATTSREAKLSPKSTTDRILLAIKDISDSQKRVEERLSVIESSILINRELENEHYRNLEIDHTVIKRNQATLSAKMDNVGNSLTIIGDHLTLERNEF</sequence>
<evidence type="ECO:0000313" key="2">
    <source>
        <dbReference type="EMBL" id="JAB94973.1"/>
    </source>
</evidence>
<name>W8BDB0_CERCA</name>
<dbReference type="AlphaFoldDB" id="W8BDB0"/>
<feature type="compositionally biased region" description="Basic and acidic residues" evidence="1">
    <location>
        <begin position="44"/>
        <end position="53"/>
    </location>
</feature>
<accession>W8BDB0</accession>
<proteinExistence type="evidence at transcript level"/>
<feature type="region of interest" description="Disordered" evidence="1">
    <location>
        <begin position="1"/>
        <end position="154"/>
    </location>
</feature>
<reference evidence="2" key="1">
    <citation type="submission" date="2013-07" db="EMBL/GenBank/DDBJ databases">
        <authorList>
            <person name="Geib S."/>
        </authorList>
    </citation>
    <scope>NUCLEOTIDE SEQUENCE</scope>
</reference>
<feature type="compositionally biased region" description="Low complexity" evidence="1">
    <location>
        <begin position="123"/>
        <end position="134"/>
    </location>
</feature>
<dbReference type="EMBL" id="GAMC01011582">
    <property type="protein sequence ID" value="JAB94973.1"/>
    <property type="molecule type" value="mRNA"/>
</dbReference>
<organism evidence="2">
    <name type="scientific">Ceratitis capitata</name>
    <name type="common">Mediterranean fruit fly</name>
    <name type="synonym">Tephritis capitata</name>
    <dbReference type="NCBI Taxonomy" id="7213"/>
    <lineage>
        <taxon>Eukaryota</taxon>
        <taxon>Metazoa</taxon>
        <taxon>Ecdysozoa</taxon>
        <taxon>Arthropoda</taxon>
        <taxon>Hexapoda</taxon>
        <taxon>Insecta</taxon>
        <taxon>Pterygota</taxon>
        <taxon>Neoptera</taxon>
        <taxon>Endopterygota</taxon>
        <taxon>Diptera</taxon>
        <taxon>Brachycera</taxon>
        <taxon>Muscomorpha</taxon>
        <taxon>Tephritoidea</taxon>
        <taxon>Tephritidae</taxon>
        <taxon>Ceratitis</taxon>
        <taxon>Ceratitis</taxon>
    </lineage>
</organism>
<reference evidence="2" key="2">
    <citation type="journal article" date="2014" name="BMC Genomics">
        <title>A genomic perspective to assessing quality of mass-reared SIT flies used in Mediterranean fruit fly (Ceratitis capitata) eradication in California.</title>
        <authorList>
            <person name="Calla B."/>
            <person name="Hall B."/>
            <person name="Hou S."/>
            <person name="Geib S.M."/>
        </authorList>
    </citation>
    <scope>NUCLEOTIDE SEQUENCE</scope>
</reference>
<feature type="compositionally biased region" description="Polar residues" evidence="1">
    <location>
        <begin position="17"/>
        <end position="39"/>
    </location>
</feature>